<feature type="transmembrane region" description="Helical" evidence="1">
    <location>
        <begin position="120"/>
        <end position="142"/>
    </location>
</feature>
<dbReference type="Proteomes" id="UP001165306">
    <property type="component" value="Unassembled WGS sequence"/>
</dbReference>
<dbReference type="PANTHER" id="PTHR36434:SF1">
    <property type="entry name" value="MEMBRANE PROTEASE YUGP-RELATED"/>
    <property type="match status" value="1"/>
</dbReference>
<keyword evidence="3" id="KW-1185">Reference proteome</keyword>
<organism evidence="2 3">
    <name type="scientific">Thermalbibacter longus</name>
    <dbReference type="NCBI Taxonomy" id="2951981"/>
    <lineage>
        <taxon>Bacteria</taxon>
        <taxon>Pseudomonadati</taxon>
        <taxon>Thermomicrobiota</taxon>
        <taxon>Thermomicrobia</taxon>
        <taxon>Thermomicrobiales</taxon>
        <taxon>Thermomicrobiaceae</taxon>
        <taxon>Thermalbibacter</taxon>
    </lineage>
</organism>
<dbReference type="RefSeq" id="WP_284056644.1">
    <property type="nucleotide sequence ID" value="NZ_JAMSLR010000004.1"/>
</dbReference>
<evidence type="ECO:0000256" key="1">
    <source>
        <dbReference type="SAM" id="Phobius"/>
    </source>
</evidence>
<comment type="caution">
    <text evidence="2">The sequence shown here is derived from an EMBL/GenBank/DDBJ whole genome shotgun (WGS) entry which is preliminary data.</text>
</comment>
<dbReference type="PANTHER" id="PTHR36434">
    <property type="entry name" value="MEMBRANE PROTEASE YUGP-RELATED"/>
    <property type="match status" value="1"/>
</dbReference>
<reference evidence="2" key="1">
    <citation type="submission" date="2022-06" db="EMBL/GenBank/DDBJ databases">
        <title>CFH 74404 Thermomicrobiaceae sp.</title>
        <authorList>
            <person name="Ming H."/>
            <person name="Li W.-J."/>
            <person name="Zhao Z."/>
        </authorList>
    </citation>
    <scope>NUCLEOTIDE SEQUENCE</scope>
    <source>
        <strain evidence="2">CFH 74404</strain>
    </source>
</reference>
<keyword evidence="1" id="KW-0472">Membrane</keyword>
<dbReference type="Pfam" id="PF04298">
    <property type="entry name" value="Zn_peptidase_2"/>
    <property type="match status" value="1"/>
</dbReference>
<accession>A0AA42B9U8</accession>
<dbReference type="InterPro" id="IPR007395">
    <property type="entry name" value="Zn_peptidase_2"/>
</dbReference>
<keyword evidence="1" id="KW-1133">Transmembrane helix</keyword>
<feature type="transmembrane region" description="Helical" evidence="1">
    <location>
        <begin position="6"/>
        <end position="24"/>
    </location>
</feature>
<evidence type="ECO:0000313" key="3">
    <source>
        <dbReference type="Proteomes" id="UP001165306"/>
    </source>
</evidence>
<dbReference type="EMBL" id="JAMSLR010000004">
    <property type="protein sequence ID" value="MCM8748862.1"/>
    <property type="molecule type" value="Genomic_DNA"/>
</dbReference>
<evidence type="ECO:0000313" key="2">
    <source>
        <dbReference type="EMBL" id="MCM8748862.1"/>
    </source>
</evidence>
<sequence>MFFFDPMYIVFMAPALLLMLFAQWRVHSTFGKYRNVPNRQGLTGAQVARMILDANGLYDVPVELTPGELTDHYDPRQRVLRLSMPVYGGRSVAALGIAAHEAGHAIQHKVGYVPLQLRSALVPAATLGSNIGWIMILAGIVIGATGLAWLGIAFFSAGTLFALVTLPVEFNASSRAMQMLTTMGLVDRTEYEQNRQVLNAAALTYIAGFLAALLQLLYWVSLVTGMQRRD</sequence>
<protein>
    <submittedName>
        <fullName evidence="2">Zinc metallopeptidase</fullName>
    </submittedName>
</protein>
<keyword evidence="1" id="KW-0812">Transmembrane</keyword>
<proteinExistence type="predicted"/>
<feature type="transmembrane region" description="Helical" evidence="1">
    <location>
        <begin position="197"/>
        <end position="220"/>
    </location>
</feature>
<name>A0AA42B9U8_9BACT</name>
<feature type="transmembrane region" description="Helical" evidence="1">
    <location>
        <begin position="148"/>
        <end position="170"/>
    </location>
</feature>
<dbReference type="AlphaFoldDB" id="A0AA42B9U8"/>
<gene>
    <name evidence="2" type="ORF">NET02_06865</name>
</gene>